<feature type="region of interest" description="Disordered" evidence="1">
    <location>
        <begin position="41"/>
        <end position="83"/>
    </location>
</feature>
<dbReference type="Pfam" id="PF05901">
    <property type="entry name" value="Excalibur"/>
    <property type="match status" value="1"/>
</dbReference>
<protein>
    <recommendedName>
        <fullName evidence="3">Excalibur calcium-binding domain-containing protein</fullName>
    </recommendedName>
</protein>
<organism evidence="4 5">
    <name type="scientific">Aeromicrobium tamlense</name>
    <dbReference type="NCBI Taxonomy" id="375541"/>
    <lineage>
        <taxon>Bacteria</taxon>
        <taxon>Bacillati</taxon>
        <taxon>Actinomycetota</taxon>
        <taxon>Actinomycetes</taxon>
        <taxon>Propionibacteriales</taxon>
        <taxon>Nocardioidaceae</taxon>
        <taxon>Aeromicrobium</taxon>
    </lineage>
</organism>
<feature type="compositionally biased region" description="Basic and acidic residues" evidence="1">
    <location>
        <begin position="69"/>
        <end position="83"/>
    </location>
</feature>
<feature type="domain" description="Excalibur calcium-binding" evidence="3">
    <location>
        <begin position="27"/>
        <end position="81"/>
    </location>
</feature>
<evidence type="ECO:0000313" key="5">
    <source>
        <dbReference type="Proteomes" id="UP000587211"/>
    </source>
</evidence>
<keyword evidence="5" id="KW-1185">Reference proteome</keyword>
<keyword evidence="2" id="KW-0732">Signal</keyword>
<name>A0ABX2SJI7_9ACTN</name>
<sequence>MRKILIAVMMTSSLVLASAPAESAPKFKNCKALNKKYPHGVGMPGAKDKTSGKPVTNFKRSKALYQANKGKDRDKDRIACEKR</sequence>
<proteinExistence type="predicted"/>
<accession>A0ABX2SJI7</accession>
<dbReference type="RefSeq" id="WP_218845886.1">
    <property type="nucleotide sequence ID" value="NZ_BAAAMP010000002.1"/>
</dbReference>
<evidence type="ECO:0000256" key="1">
    <source>
        <dbReference type="SAM" id="MobiDB-lite"/>
    </source>
</evidence>
<feature type="signal peptide" evidence="2">
    <location>
        <begin position="1"/>
        <end position="17"/>
    </location>
</feature>
<feature type="chain" id="PRO_5046757868" description="Excalibur calcium-binding domain-containing protein" evidence="2">
    <location>
        <begin position="18"/>
        <end position="83"/>
    </location>
</feature>
<comment type="caution">
    <text evidence="4">The sequence shown here is derived from an EMBL/GenBank/DDBJ whole genome shotgun (WGS) entry which is preliminary data.</text>
</comment>
<evidence type="ECO:0000259" key="3">
    <source>
        <dbReference type="Pfam" id="PF05901"/>
    </source>
</evidence>
<evidence type="ECO:0000256" key="2">
    <source>
        <dbReference type="SAM" id="SignalP"/>
    </source>
</evidence>
<gene>
    <name evidence="4" type="ORF">BJ975_002446</name>
</gene>
<dbReference type="InterPro" id="IPR008613">
    <property type="entry name" value="Excalibur_Ca-bd_domain"/>
</dbReference>
<evidence type="ECO:0000313" key="4">
    <source>
        <dbReference type="EMBL" id="NYI39071.1"/>
    </source>
</evidence>
<reference evidence="4 5" key="1">
    <citation type="submission" date="2020-07" db="EMBL/GenBank/DDBJ databases">
        <title>Sequencing the genomes of 1000 actinobacteria strains.</title>
        <authorList>
            <person name="Klenk H.-P."/>
        </authorList>
    </citation>
    <scope>NUCLEOTIDE SEQUENCE [LARGE SCALE GENOMIC DNA]</scope>
    <source>
        <strain evidence="4 5">DSM 19087</strain>
    </source>
</reference>
<dbReference type="EMBL" id="JACBZN010000001">
    <property type="protein sequence ID" value="NYI39071.1"/>
    <property type="molecule type" value="Genomic_DNA"/>
</dbReference>
<dbReference type="Proteomes" id="UP000587211">
    <property type="component" value="Unassembled WGS sequence"/>
</dbReference>